<evidence type="ECO:0000256" key="4">
    <source>
        <dbReference type="ARBA" id="ARBA00022643"/>
    </source>
</evidence>
<name>A0A517YUG0_9BACT</name>
<gene>
    <name evidence="8" type="primary">pyrDB_2</name>
    <name evidence="8" type="ORF">KS4_18800</name>
</gene>
<dbReference type="Gene3D" id="3.20.20.70">
    <property type="entry name" value="Aldolase class I"/>
    <property type="match status" value="1"/>
</dbReference>
<keyword evidence="9" id="KW-1185">Reference proteome</keyword>
<dbReference type="InterPro" id="IPR050074">
    <property type="entry name" value="DHO_dehydrogenase"/>
</dbReference>
<dbReference type="PANTHER" id="PTHR48109:SF1">
    <property type="entry name" value="DIHYDROOROTATE DEHYDROGENASE (FUMARATE)"/>
    <property type="match status" value="1"/>
</dbReference>
<keyword evidence="6 8" id="KW-0560">Oxidoreductase</keyword>
<dbReference type="SUPFAM" id="SSF51395">
    <property type="entry name" value="FMN-linked oxidoreductases"/>
    <property type="match status" value="1"/>
</dbReference>
<evidence type="ECO:0000313" key="8">
    <source>
        <dbReference type="EMBL" id="QDU33822.1"/>
    </source>
</evidence>
<dbReference type="AlphaFoldDB" id="A0A517YUG0"/>
<evidence type="ECO:0000256" key="1">
    <source>
        <dbReference type="ARBA" id="ARBA00001917"/>
    </source>
</evidence>
<dbReference type="EC" id="1.3.1.14" evidence="8"/>
<organism evidence="8 9">
    <name type="scientific">Poriferisphaera corsica</name>
    <dbReference type="NCBI Taxonomy" id="2528020"/>
    <lineage>
        <taxon>Bacteria</taxon>
        <taxon>Pseudomonadati</taxon>
        <taxon>Planctomycetota</taxon>
        <taxon>Phycisphaerae</taxon>
        <taxon>Phycisphaerales</taxon>
        <taxon>Phycisphaeraceae</taxon>
        <taxon>Poriferisphaera</taxon>
    </lineage>
</organism>
<dbReference type="GO" id="GO:0004589">
    <property type="term" value="F:dihydroorotate dehydrogenase (NAD+) activity"/>
    <property type="evidence" value="ECO:0007669"/>
    <property type="project" value="UniProtKB-EC"/>
</dbReference>
<dbReference type="GO" id="GO:0006207">
    <property type="term" value="P:'de novo' pyrimidine nucleobase biosynthetic process"/>
    <property type="evidence" value="ECO:0007669"/>
    <property type="project" value="TreeGrafter"/>
</dbReference>
<dbReference type="InterPro" id="IPR013785">
    <property type="entry name" value="Aldolase_TIM"/>
</dbReference>
<dbReference type="RefSeq" id="WP_145077176.1">
    <property type="nucleotide sequence ID" value="NZ_CP036425.1"/>
</dbReference>
<evidence type="ECO:0000256" key="5">
    <source>
        <dbReference type="ARBA" id="ARBA00022975"/>
    </source>
</evidence>
<dbReference type="InterPro" id="IPR005720">
    <property type="entry name" value="Dihydroorotate_DH_cat"/>
</dbReference>
<proteinExistence type="predicted"/>
<evidence type="ECO:0000259" key="7">
    <source>
        <dbReference type="Pfam" id="PF01180"/>
    </source>
</evidence>
<accession>A0A517YUG0</accession>
<dbReference type="GO" id="GO:0005737">
    <property type="term" value="C:cytoplasm"/>
    <property type="evidence" value="ECO:0007669"/>
    <property type="project" value="InterPro"/>
</dbReference>
<dbReference type="KEGG" id="pcor:KS4_18800"/>
<keyword evidence="4" id="KW-0288">FMN</keyword>
<keyword evidence="5" id="KW-0665">Pyrimidine biosynthesis</keyword>
<sequence>MENQERKRDVLRAGLKPVVISAPFGNYIQPSGTTATLGTYTAKARGGRVMQIIKTVRYYPRIKGWVNKIGLRNPGIDWLKMRVDSGKIDASDKLLSIHGFDDGEWYELLEKVEAIKPLAVELNMSCPNVGHINWPKDLFKRAVATGVPVVAKIPPVNYEQMIKDANADGVEAFHCCNTLPNVAGGISGKPLKPVAIQCIRDMRSQKEFRDALIIGGGGIYQNADVDDFLTAGADVVALGTKTMNPMLLISHGSVQPLIRYAEKAVNG</sequence>
<feature type="domain" description="Dihydroorotate dehydrogenase catalytic" evidence="7">
    <location>
        <begin position="35"/>
        <end position="242"/>
    </location>
</feature>
<dbReference type="EMBL" id="CP036425">
    <property type="protein sequence ID" value="QDU33822.1"/>
    <property type="molecule type" value="Genomic_DNA"/>
</dbReference>
<dbReference type="PANTHER" id="PTHR48109">
    <property type="entry name" value="DIHYDROOROTATE DEHYDROGENASE (QUINONE), MITOCHONDRIAL-RELATED"/>
    <property type="match status" value="1"/>
</dbReference>
<comment type="pathway">
    <text evidence="2">Pyrimidine metabolism; UMP biosynthesis via de novo pathway.</text>
</comment>
<dbReference type="GO" id="GO:0006221">
    <property type="term" value="P:pyrimidine nucleotide biosynthetic process"/>
    <property type="evidence" value="ECO:0007669"/>
    <property type="project" value="UniProtKB-KW"/>
</dbReference>
<evidence type="ECO:0000313" key="9">
    <source>
        <dbReference type="Proteomes" id="UP000317369"/>
    </source>
</evidence>
<evidence type="ECO:0000256" key="2">
    <source>
        <dbReference type="ARBA" id="ARBA00004725"/>
    </source>
</evidence>
<comment type="cofactor">
    <cofactor evidence="1">
        <name>FMN</name>
        <dbReference type="ChEBI" id="CHEBI:58210"/>
    </cofactor>
</comment>
<dbReference type="Pfam" id="PF01180">
    <property type="entry name" value="DHO_dh"/>
    <property type="match status" value="1"/>
</dbReference>
<evidence type="ECO:0000256" key="6">
    <source>
        <dbReference type="ARBA" id="ARBA00023002"/>
    </source>
</evidence>
<keyword evidence="3" id="KW-0285">Flavoprotein</keyword>
<protein>
    <submittedName>
        <fullName evidence="8">Dihydroorotate dehydrogenase B (NAD(+)), catalytic subunit</fullName>
        <ecNumber evidence="8">1.3.1.14</ecNumber>
    </submittedName>
</protein>
<evidence type="ECO:0000256" key="3">
    <source>
        <dbReference type="ARBA" id="ARBA00022630"/>
    </source>
</evidence>
<dbReference type="Proteomes" id="UP000317369">
    <property type="component" value="Chromosome"/>
</dbReference>
<dbReference type="OrthoDB" id="9794954at2"/>
<reference evidence="8 9" key="1">
    <citation type="submission" date="2019-02" db="EMBL/GenBank/DDBJ databases">
        <title>Deep-cultivation of Planctomycetes and their phenomic and genomic characterization uncovers novel biology.</title>
        <authorList>
            <person name="Wiegand S."/>
            <person name="Jogler M."/>
            <person name="Boedeker C."/>
            <person name="Pinto D."/>
            <person name="Vollmers J."/>
            <person name="Rivas-Marin E."/>
            <person name="Kohn T."/>
            <person name="Peeters S.H."/>
            <person name="Heuer A."/>
            <person name="Rast P."/>
            <person name="Oberbeckmann S."/>
            <person name="Bunk B."/>
            <person name="Jeske O."/>
            <person name="Meyerdierks A."/>
            <person name="Storesund J.E."/>
            <person name="Kallscheuer N."/>
            <person name="Luecker S."/>
            <person name="Lage O.M."/>
            <person name="Pohl T."/>
            <person name="Merkel B.J."/>
            <person name="Hornburger P."/>
            <person name="Mueller R.-W."/>
            <person name="Bruemmer F."/>
            <person name="Labrenz M."/>
            <person name="Spormann A.M."/>
            <person name="Op den Camp H."/>
            <person name="Overmann J."/>
            <person name="Amann R."/>
            <person name="Jetten M.S.M."/>
            <person name="Mascher T."/>
            <person name="Medema M.H."/>
            <person name="Devos D.P."/>
            <person name="Kaster A.-K."/>
            <person name="Ovreas L."/>
            <person name="Rohde M."/>
            <person name="Galperin M.Y."/>
            <person name="Jogler C."/>
        </authorList>
    </citation>
    <scope>NUCLEOTIDE SEQUENCE [LARGE SCALE GENOMIC DNA]</scope>
    <source>
        <strain evidence="8 9">KS4</strain>
    </source>
</reference>